<sequence length="281" mass="31187">MEAGKQQTYLIPLLNRRALVILGSWALAMIVATWRTADPAHGIVESHEINFAFRCFIVGCWLGSIAVSCWITSAVKKTVMRYGLQIALVLVGVTSFWGTFSDDPWLSTLVDMVGIVLSQNVVFAWIAVPRWNDTRESSQRKRRQFSIGDLIAITTVFALLLTSARDFLPPIRAELYWPVLIGIWLTVPVATALLSQAMLLVASRGGLARVILVGFVLFLGSFAMAIFATEFEFPIEWNDLFFLYVLYYLMVFVGFLCAFAVASFAGRSAAQHAAITESAEL</sequence>
<reference evidence="3" key="1">
    <citation type="journal article" date="2019" name="Int. J. Syst. Evol. Microbiol.">
        <title>The Global Catalogue of Microorganisms (GCM) 10K type strain sequencing project: providing services to taxonomists for standard genome sequencing and annotation.</title>
        <authorList>
            <consortium name="The Broad Institute Genomics Platform"/>
            <consortium name="The Broad Institute Genome Sequencing Center for Infectious Disease"/>
            <person name="Wu L."/>
            <person name="Ma J."/>
        </authorList>
    </citation>
    <scope>NUCLEOTIDE SEQUENCE [LARGE SCALE GENOMIC DNA]</scope>
    <source>
        <strain evidence="3">JCM 17759</strain>
    </source>
</reference>
<keyword evidence="3" id="KW-1185">Reference proteome</keyword>
<evidence type="ECO:0000313" key="2">
    <source>
        <dbReference type="EMBL" id="GAA4444054.1"/>
    </source>
</evidence>
<proteinExistence type="predicted"/>
<feature type="transmembrane region" description="Helical" evidence="1">
    <location>
        <begin position="241"/>
        <end position="265"/>
    </location>
</feature>
<feature type="transmembrane region" description="Helical" evidence="1">
    <location>
        <begin position="18"/>
        <end position="37"/>
    </location>
</feature>
<keyword evidence="1" id="KW-0812">Transmembrane</keyword>
<evidence type="ECO:0008006" key="4">
    <source>
        <dbReference type="Google" id="ProtNLM"/>
    </source>
</evidence>
<protein>
    <recommendedName>
        <fullName evidence="4">MraY-like glycosyltransferase</fullName>
    </recommendedName>
</protein>
<dbReference type="EMBL" id="BAABGA010000006">
    <property type="protein sequence ID" value="GAA4444054.1"/>
    <property type="molecule type" value="Genomic_DNA"/>
</dbReference>
<dbReference type="RefSeq" id="WP_345318547.1">
    <property type="nucleotide sequence ID" value="NZ_BAABGA010000006.1"/>
</dbReference>
<feature type="transmembrane region" description="Helical" evidence="1">
    <location>
        <begin position="176"/>
        <end position="195"/>
    </location>
</feature>
<feature type="transmembrane region" description="Helical" evidence="1">
    <location>
        <begin position="207"/>
        <end position="229"/>
    </location>
</feature>
<feature type="transmembrane region" description="Helical" evidence="1">
    <location>
        <begin position="82"/>
        <end position="100"/>
    </location>
</feature>
<keyword evidence="1" id="KW-1133">Transmembrane helix</keyword>
<evidence type="ECO:0000256" key="1">
    <source>
        <dbReference type="SAM" id="Phobius"/>
    </source>
</evidence>
<organism evidence="2 3">
    <name type="scientific">Novipirellula rosea</name>
    <dbReference type="NCBI Taxonomy" id="1031540"/>
    <lineage>
        <taxon>Bacteria</taxon>
        <taxon>Pseudomonadati</taxon>
        <taxon>Planctomycetota</taxon>
        <taxon>Planctomycetia</taxon>
        <taxon>Pirellulales</taxon>
        <taxon>Pirellulaceae</taxon>
        <taxon>Novipirellula</taxon>
    </lineage>
</organism>
<feature type="transmembrane region" description="Helical" evidence="1">
    <location>
        <begin position="147"/>
        <end position="164"/>
    </location>
</feature>
<feature type="transmembrane region" description="Helical" evidence="1">
    <location>
        <begin position="49"/>
        <end position="70"/>
    </location>
</feature>
<feature type="transmembrane region" description="Helical" evidence="1">
    <location>
        <begin position="106"/>
        <end position="126"/>
    </location>
</feature>
<keyword evidence="1" id="KW-0472">Membrane</keyword>
<name>A0ABP8M724_9BACT</name>
<dbReference type="Proteomes" id="UP001500840">
    <property type="component" value="Unassembled WGS sequence"/>
</dbReference>
<comment type="caution">
    <text evidence="2">The sequence shown here is derived from an EMBL/GenBank/DDBJ whole genome shotgun (WGS) entry which is preliminary data.</text>
</comment>
<gene>
    <name evidence="2" type="ORF">GCM10023156_01930</name>
</gene>
<evidence type="ECO:0000313" key="3">
    <source>
        <dbReference type="Proteomes" id="UP001500840"/>
    </source>
</evidence>
<accession>A0ABP8M724</accession>